<evidence type="ECO:0000313" key="2">
    <source>
        <dbReference type="EMBL" id="KIV99187.1"/>
    </source>
</evidence>
<proteinExistence type="predicted"/>
<dbReference type="STRING" id="253628.A0A0D1ZXJ9"/>
<dbReference type="RefSeq" id="XP_016209057.1">
    <property type="nucleotide sequence ID" value="XM_016363137.1"/>
</dbReference>
<sequence>MNAASPLPWGHNTFPYDELKHLDSFRLLKLLPGEGSEPIGCTLVHARLSEVPEYEAISYAWGNVVSEHPVFLGKHEIQVQQSAYLALHEFRFLDKPRLIWMDALCIDQSNVAERNQQVNMMRNIFGKAKQTLIWLGASDSSDEEAVQLLRDIDREIGIKIFGSQRHRTSEARQLQCNIRATHLAEDSRISLRALLGRDWFRRVWVLQEFAVSSNVKFYCGSTDFSLDAYKITIASLDRTPELGTVYPALINSLRICSFGLRLRHLFRKGRPRRLGWIVKHTAGRFKATDPRDKIFALYGLIDNCGTAKLEADYTMTTTQVFRNAVQHILEEDKSTDFFKIISRVAAMPLGDLQSSLPSWVPDLSHIGESYRSQLKPIHNASNGAKKRTRFSGTEKEILHVHGIILSTVTTVLVFHKNGRDHRRSECDFLLECKTSLTEKGEYPTGESTDHVWWRLLICDRYVDGQRRWAKASEGYPQGSYLDPDVSLPSWSEHASFSEDKELEKLQMQYFSTKKRTSSNQNFCITSDGYVGWAPLSTQVGDCVCIFAGAYAPFILRPKDGRYYQLVGNAYVHGIMYGEAVSEDTSKWEEIELR</sequence>
<feature type="domain" description="Heterokaryon incompatibility" evidence="1">
    <location>
        <begin position="54"/>
        <end position="208"/>
    </location>
</feature>
<keyword evidence="3" id="KW-1185">Reference proteome</keyword>
<organism evidence="2 3">
    <name type="scientific">Verruconis gallopava</name>
    <dbReference type="NCBI Taxonomy" id="253628"/>
    <lineage>
        <taxon>Eukaryota</taxon>
        <taxon>Fungi</taxon>
        <taxon>Dikarya</taxon>
        <taxon>Ascomycota</taxon>
        <taxon>Pezizomycotina</taxon>
        <taxon>Dothideomycetes</taxon>
        <taxon>Pleosporomycetidae</taxon>
        <taxon>Venturiales</taxon>
        <taxon>Sympoventuriaceae</taxon>
        <taxon>Verruconis</taxon>
    </lineage>
</organism>
<dbReference type="Pfam" id="PF26639">
    <property type="entry name" value="Het-6_barrel"/>
    <property type="match status" value="1"/>
</dbReference>
<dbReference type="GeneID" id="27317113"/>
<dbReference type="PANTHER" id="PTHR24148:SF64">
    <property type="entry name" value="HETEROKARYON INCOMPATIBILITY DOMAIN-CONTAINING PROTEIN"/>
    <property type="match status" value="1"/>
</dbReference>
<dbReference type="InParanoid" id="A0A0D1ZXJ9"/>
<dbReference type="InterPro" id="IPR010730">
    <property type="entry name" value="HET"/>
</dbReference>
<dbReference type="Proteomes" id="UP000053259">
    <property type="component" value="Unassembled WGS sequence"/>
</dbReference>
<dbReference type="PANTHER" id="PTHR24148">
    <property type="entry name" value="ANKYRIN REPEAT DOMAIN-CONTAINING PROTEIN 39 HOMOLOG-RELATED"/>
    <property type="match status" value="1"/>
</dbReference>
<reference evidence="2 3" key="1">
    <citation type="submission" date="2015-01" db="EMBL/GenBank/DDBJ databases">
        <title>The Genome Sequence of Ochroconis gallopava CBS43764.</title>
        <authorList>
            <consortium name="The Broad Institute Genomics Platform"/>
            <person name="Cuomo C."/>
            <person name="de Hoog S."/>
            <person name="Gorbushina A."/>
            <person name="Stielow B."/>
            <person name="Teixiera M."/>
            <person name="Abouelleil A."/>
            <person name="Chapman S.B."/>
            <person name="Priest M."/>
            <person name="Young S.K."/>
            <person name="Wortman J."/>
            <person name="Nusbaum C."/>
            <person name="Birren B."/>
        </authorList>
    </citation>
    <scope>NUCLEOTIDE SEQUENCE [LARGE SCALE GENOMIC DNA]</scope>
    <source>
        <strain evidence="2 3">CBS 43764</strain>
    </source>
</reference>
<name>A0A0D1ZXJ9_9PEZI</name>
<dbReference type="Pfam" id="PF06985">
    <property type="entry name" value="HET"/>
    <property type="match status" value="1"/>
</dbReference>
<evidence type="ECO:0000259" key="1">
    <source>
        <dbReference type="Pfam" id="PF06985"/>
    </source>
</evidence>
<dbReference type="InterPro" id="IPR052895">
    <property type="entry name" value="HetReg/Transcr_Mod"/>
</dbReference>
<dbReference type="AlphaFoldDB" id="A0A0D1ZXJ9"/>
<dbReference type="OrthoDB" id="2157530at2759"/>
<protein>
    <recommendedName>
        <fullName evidence="1">Heterokaryon incompatibility domain-containing protein</fullName>
    </recommendedName>
</protein>
<dbReference type="EMBL" id="KN847582">
    <property type="protein sequence ID" value="KIV99187.1"/>
    <property type="molecule type" value="Genomic_DNA"/>
</dbReference>
<evidence type="ECO:0000313" key="3">
    <source>
        <dbReference type="Proteomes" id="UP000053259"/>
    </source>
</evidence>
<accession>A0A0D1ZXJ9</accession>
<dbReference type="HOGENOM" id="CLU_004184_7_2_1"/>
<gene>
    <name evidence="2" type="ORF">PV09_09140</name>
</gene>
<dbReference type="VEuPathDB" id="FungiDB:PV09_09140"/>